<protein>
    <submittedName>
        <fullName evidence="2">DUF1302 domain-containing protein</fullName>
    </submittedName>
</protein>
<dbReference type="AlphaFoldDB" id="A0A7W1WY32"/>
<feature type="region of interest" description="Disordered" evidence="1">
    <location>
        <begin position="69"/>
        <end position="88"/>
    </location>
</feature>
<name>A0A7W1WY32_9GAMM</name>
<evidence type="ECO:0000313" key="2">
    <source>
        <dbReference type="EMBL" id="MBA4502206.1"/>
    </source>
</evidence>
<evidence type="ECO:0000256" key="1">
    <source>
        <dbReference type="SAM" id="MobiDB-lite"/>
    </source>
</evidence>
<comment type="caution">
    <text evidence="2">The sequence shown here is derived from an EMBL/GenBank/DDBJ whole genome shotgun (WGS) entry which is preliminary data.</text>
</comment>
<reference evidence="2 3" key="1">
    <citation type="submission" date="2020-07" db="EMBL/GenBank/DDBJ databases">
        <title>Bacterium isolated from marien macroalgae.</title>
        <authorList>
            <person name="Zhu K."/>
            <person name="Lu D."/>
            <person name="Du Z."/>
        </authorList>
    </citation>
    <scope>NUCLEOTIDE SEQUENCE [LARGE SCALE GENOMIC DNA]</scope>
    <source>
        <strain evidence="2 3">3-1745</strain>
    </source>
</reference>
<organism evidence="2 3">
    <name type="scientific">Marinobacterium marinum</name>
    <dbReference type="NCBI Taxonomy" id="2756129"/>
    <lineage>
        <taxon>Bacteria</taxon>
        <taxon>Pseudomonadati</taxon>
        <taxon>Pseudomonadota</taxon>
        <taxon>Gammaproteobacteria</taxon>
        <taxon>Oceanospirillales</taxon>
        <taxon>Oceanospirillaceae</taxon>
        <taxon>Marinobacterium</taxon>
    </lineage>
</organism>
<dbReference type="Proteomes" id="UP000538931">
    <property type="component" value="Unassembled WGS sequence"/>
</dbReference>
<dbReference type="Pfam" id="PF06980">
    <property type="entry name" value="DUF1302"/>
    <property type="match status" value="1"/>
</dbReference>
<proteinExistence type="predicted"/>
<dbReference type="EMBL" id="JACEMT010000043">
    <property type="protein sequence ID" value="MBA4502206.1"/>
    <property type="molecule type" value="Genomic_DNA"/>
</dbReference>
<gene>
    <name evidence="2" type="ORF">H1S06_07495</name>
</gene>
<dbReference type="InterPro" id="IPR010727">
    <property type="entry name" value="DUF1302"/>
</dbReference>
<keyword evidence="3" id="KW-1185">Reference proteome</keyword>
<accession>A0A7W1WY32</accession>
<sequence length="649" mass="70042">MNEMEIKNGTFLRNLGQVPGIRPPVLALLVTAAPAAHAIQFNLGEVEGRFDSQLSFGASWRLENPDPALISRPNGGTSAGSGSYDDGNQNFERGKTFSKVFKGLHELDLRYDNVGFFARGKYWFDFELENEGRPHGHAPNGYQPGSKLNDDGFNDYAQFSGAELLDAYLYGNFDLGGDGQHPMDVRLGRQVVNWGESAFIQGGINSINPIDVSAVRRPGAEVRDALLPTNQLFASLGLNENLSLEGFYQFQWEPTAIDGCGTYFSTNDFAAEGCVGIRIPLPLTDQQYFNTAFTGQALGFDPVVYRHPDGRREADDDGQFGLALRYFAEELNSTEFGFYFARYHSRLPVTSGVNTPMSLTELKMIGQQAATQYIVNHAANPMAPTPGELAAAATAGQAAATQAGTAGVFQSRYYISYPEEIDMIGLSFNTNVGDLAWSGEISHKRDVPVQVNGPLLVGAILTQFTGGIGNTAADQMVAGAGPGGEVQGYGLFDVTQMQTSLVSMHSQVLGASRMALIGELGWTHVHGLDEGVNALKYGRAGNFGYAAGDDEGFVTQDSLGYVLRASLTYPNAFAGASLSPEVSFRHGVYGNGPEPGAAFREDEKALGLTLTADYMNQYRVQLGYTNFFGGDYNAIEDRDFLSLSASVSF</sequence>
<evidence type="ECO:0000313" key="3">
    <source>
        <dbReference type="Proteomes" id="UP000538931"/>
    </source>
</evidence>